<evidence type="ECO:0000256" key="1">
    <source>
        <dbReference type="SAM" id="SignalP"/>
    </source>
</evidence>
<proteinExistence type="predicted"/>
<keyword evidence="1" id="KW-0732">Signal</keyword>
<feature type="signal peptide" evidence="1">
    <location>
        <begin position="1"/>
        <end position="20"/>
    </location>
</feature>
<reference evidence="2" key="1">
    <citation type="submission" date="2020-07" db="EMBL/GenBank/DDBJ databases">
        <title>The High-quality genome of the commercially important snow crab, Chionoecetes opilio.</title>
        <authorList>
            <person name="Jeong J.-H."/>
            <person name="Ryu S."/>
        </authorList>
    </citation>
    <scope>NUCLEOTIDE SEQUENCE</scope>
    <source>
        <strain evidence="2">MADBK_172401_WGS</strain>
        <tissue evidence="2">Digestive gland</tissue>
    </source>
</reference>
<accession>A0A8J4Y328</accession>
<dbReference type="OrthoDB" id="5835829at2759"/>
<sequence length="137" mass="15414">MKVVALCMLAVAALVGGAAADLPPPERSYKILMLLPIATKSHTNMFMPLVEALADRGHKIAYPFVHEVPFIIIATSGLDARQSATFGNVLNPSYAPNFLGSYPLPMSLWHRLMNTYMHLWIPFVWRIGLSCRWYKKR</sequence>
<name>A0A8J4Y328_CHIOP</name>
<protein>
    <submittedName>
        <fullName evidence="2">Uncharacterized protein</fullName>
    </submittedName>
</protein>
<evidence type="ECO:0000313" key="3">
    <source>
        <dbReference type="Proteomes" id="UP000770661"/>
    </source>
</evidence>
<dbReference type="EMBL" id="JACEEZ010014114">
    <property type="protein sequence ID" value="KAG0719707.1"/>
    <property type="molecule type" value="Genomic_DNA"/>
</dbReference>
<comment type="caution">
    <text evidence="2">The sequence shown here is derived from an EMBL/GenBank/DDBJ whole genome shotgun (WGS) entry which is preliminary data.</text>
</comment>
<evidence type="ECO:0000313" key="2">
    <source>
        <dbReference type="EMBL" id="KAG0719707.1"/>
    </source>
</evidence>
<dbReference type="AlphaFoldDB" id="A0A8J4Y328"/>
<organism evidence="2 3">
    <name type="scientific">Chionoecetes opilio</name>
    <name type="common">Atlantic snow crab</name>
    <name type="synonym">Cancer opilio</name>
    <dbReference type="NCBI Taxonomy" id="41210"/>
    <lineage>
        <taxon>Eukaryota</taxon>
        <taxon>Metazoa</taxon>
        <taxon>Ecdysozoa</taxon>
        <taxon>Arthropoda</taxon>
        <taxon>Crustacea</taxon>
        <taxon>Multicrustacea</taxon>
        <taxon>Malacostraca</taxon>
        <taxon>Eumalacostraca</taxon>
        <taxon>Eucarida</taxon>
        <taxon>Decapoda</taxon>
        <taxon>Pleocyemata</taxon>
        <taxon>Brachyura</taxon>
        <taxon>Eubrachyura</taxon>
        <taxon>Majoidea</taxon>
        <taxon>Majidae</taxon>
        <taxon>Chionoecetes</taxon>
    </lineage>
</organism>
<keyword evidence="3" id="KW-1185">Reference proteome</keyword>
<feature type="chain" id="PRO_5035194697" evidence="1">
    <location>
        <begin position="21"/>
        <end position="137"/>
    </location>
</feature>
<dbReference type="Proteomes" id="UP000770661">
    <property type="component" value="Unassembled WGS sequence"/>
</dbReference>
<dbReference type="SUPFAM" id="SSF53756">
    <property type="entry name" value="UDP-Glycosyltransferase/glycogen phosphorylase"/>
    <property type="match status" value="1"/>
</dbReference>
<gene>
    <name evidence="2" type="ORF">GWK47_000744</name>
</gene>